<dbReference type="EMBL" id="BSBI01000005">
    <property type="protein sequence ID" value="GLF95442.1"/>
    <property type="molecule type" value="Genomic_DNA"/>
</dbReference>
<keyword evidence="3" id="KW-1185">Reference proteome</keyword>
<dbReference type="Proteomes" id="UP001291653">
    <property type="component" value="Unassembled WGS sequence"/>
</dbReference>
<proteinExistence type="predicted"/>
<name>A0ABQ5NYJ4_9ACTN</name>
<keyword evidence="1" id="KW-0812">Transmembrane</keyword>
<sequence length="100" mass="10555">MDGPLSEREQRVLDDMERELSGGRAQRRRTAAAGPRLLVLLALGSLGLLVAAAVTGEAALIGAFAVCWPLTVAAGFRLLYLLYRRSPGHSGTGGPPQPFV</sequence>
<feature type="transmembrane region" description="Helical" evidence="1">
    <location>
        <begin position="60"/>
        <end position="83"/>
    </location>
</feature>
<evidence type="ECO:0000313" key="3">
    <source>
        <dbReference type="Proteomes" id="UP001291653"/>
    </source>
</evidence>
<feature type="transmembrane region" description="Helical" evidence="1">
    <location>
        <begin position="37"/>
        <end position="54"/>
    </location>
</feature>
<reference evidence="2 3" key="1">
    <citation type="submission" date="2022-10" db="EMBL/GenBank/DDBJ databases">
        <title>Draft genome sequence of Streptomyces sp. YSPA8.</title>
        <authorList>
            <person name="Moriuchi R."/>
            <person name="Dohra H."/>
            <person name="Yamamura H."/>
            <person name="Kodani S."/>
        </authorList>
    </citation>
    <scope>NUCLEOTIDE SEQUENCE [LARGE SCALE GENOMIC DNA]</scope>
    <source>
        <strain evidence="2 3">YSPA8</strain>
    </source>
</reference>
<accession>A0ABQ5NYJ4</accession>
<keyword evidence="1" id="KW-1133">Transmembrane helix</keyword>
<evidence type="ECO:0000256" key="1">
    <source>
        <dbReference type="SAM" id="Phobius"/>
    </source>
</evidence>
<evidence type="ECO:0000313" key="2">
    <source>
        <dbReference type="EMBL" id="GLF95442.1"/>
    </source>
</evidence>
<comment type="caution">
    <text evidence="2">The sequence shown here is derived from an EMBL/GenBank/DDBJ whole genome shotgun (WGS) entry which is preliminary data.</text>
</comment>
<organism evidence="2 3">
    <name type="scientific">Streptomyces yaizuensis</name>
    <dbReference type="NCBI Taxonomy" id="2989713"/>
    <lineage>
        <taxon>Bacteria</taxon>
        <taxon>Bacillati</taxon>
        <taxon>Actinomycetota</taxon>
        <taxon>Actinomycetes</taxon>
        <taxon>Kitasatosporales</taxon>
        <taxon>Streptomycetaceae</taxon>
        <taxon>Streptomyces</taxon>
    </lineage>
</organism>
<protein>
    <submittedName>
        <fullName evidence="2">DUF3040 domain-containing protein</fullName>
    </submittedName>
</protein>
<gene>
    <name evidence="2" type="ORF">SYYSPA8_14115</name>
</gene>
<keyword evidence="1" id="KW-0472">Membrane</keyword>
<dbReference type="RefSeq" id="WP_323447505.1">
    <property type="nucleotide sequence ID" value="NZ_BSBI01000005.1"/>
</dbReference>